<keyword evidence="3" id="KW-1185">Reference proteome</keyword>
<sequence>MNWGKGIIGGMVLFMLFIISMCVYMFMIPEDGYDHEYYEKGLNFDKDFNKERRVETDHARPLIEVTGKTVKVIFVKPASGSIRFVRPSNEALDNTVKVDSANGKNIIVPVQTMVAGKWQVVLNWESNHKEYLYQQEIYIK</sequence>
<dbReference type="RefSeq" id="WP_259086664.1">
    <property type="nucleotide sequence ID" value="NZ_BAAAZC010000031.1"/>
</dbReference>
<protein>
    <recommendedName>
        <fullName evidence="4">Nitrogen fixation protein FixH</fullName>
    </recommendedName>
</protein>
<comment type="caution">
    <text evidence="2">The sequence shown here is derived from an EMBL/GenBank/DDBJ whole genome shotgun (WGS) entry which is preliminary data.</text>
</comment>
<keyword evidence="1" id="KW-1133">Transmembrane helix</keyword>
<dbReference type="Pfam" id="PF05751">
    <property type="entry name" value="FixH"/>
    <property type="match status" value="1"/>
</dbReference>
<keyword evidence="1" id="KW-0472">Membrane</keyword>
<dbReference type="InterPro" id="IPR008620">
    <property type="entry name" value="FixH"/>
</dbReference>
<keyword evidence="1" id="KW-0812">Transmembrane</keyword>
<evidence type="ECO:0000313" key="2">
    <source>
        <dbReference type="EMBL" id="GAA3990757.1"/>
    </source>
</evidence>
<evidence type="ECO:0008006" key="4">
    <source>
        <dbReference type="Google" id="ProtNLM"/>
    </source>
</evidence>
<dbReference type="Proteomes" id="UP001500742">
    <property type="component" value="Unassembled WGS sequence"/>
</dbReference>
<gene>
    <name evidence="2" type="ORF">GCM10022210_50560</name>
</gene>
<dbReference type="EMBL" id="BAAAZC010000031">
    <property type="protein sequence ID" value="GAA3990757.1"/>
    <property type="molecule type" value="Genomic_DNA"/>
</dbReference>
<reference evidence="3" key="1">
    <citation type="journal article" date="2019" name="Int. J. Syst. Evol. Microbiol.">
        <title>The Global Catalogue of Microorganisms (GCM) 10K type strain sequencing project: providing services to taxonomists for standard genome sequencing and annotation.</title>
        <authorList>
            <consortium name="The Broad Institute Genomics Platform"/>
            <consortium name="The Broad Institute Genome Sequencing Center for Infectious Disease"/>
            <person name="Wu L."/>
            <person name="Ma J."/>
        </authorList>
    </citation>
    <scope>NUCLEOTIDE SEQUENCE [LARGE SCALE GENOMIC DNA]</scope>
    <source>
        <strain evidence="3">JCM 16601</strain>
    </source>
</reference>
<feature type="transmembrane region" description="Helical" evidence="1">
    <location>
        <begin position="6"/>
        <end position="27"/>
    </location>
</feature>
<organism evidence="2 3">
    <name type="scientific">Mucilaginibacter dorajii</name>
    <dbReference type="NCBI Taxonomy" id="692994"/>
    <lineage>
        <taxon>Bacteria</taxon>
        <taxon>Pseudomonadati</taxon>
        <taxon>Bacteroidota</taxon>
        <taxon>Sphingobacteriia</taxon>
        <taxon>Sphingobacteriales</taxon>
        <taxon>Sphingobacteriaceae</taxon>
        <taxon>Mucilaginibacter</taxon>
    </lineage>
</organism>
<proteinExistence type="predicted"/>
<evidence type="ECO:0000256" key="1">
    <source>
        <dbReference type="SAM" id="Phobius"/>
    </source>
</evidence>
<accession>A0ABP7R0H2</accession>
<name>A0ABP7R0H2_9SPHI</name>
<evidence type="ECO:0000313" key="3">
    <source>
        <dbReference type="Proteomes" id="UP001500742"/>
    </source>
</evidence>